<keyword evidence="7" id="KW-1185">Reference proteome</keyword>
<evidence type="ECO:0000256" key="4">
    <source>
        <dbReference type="SAM" id="SignalP"/>
    </source>
</evidence>
<feature type="domain" description="Sulfatase N-terminal" evidence="5">
    <location>
        <begin position="28"/>
        <end position="124"/>
    </location>
</feature>
<dbReference type="InterPro" id="IPR024607">
    <property type="entry name" value="Sulfatase_CS"/>
</dbReference>
<dbReference type="PANTHER" id="PTHR43751:SF1">
    <property type="entry name" value="SULFATASE ATSG-RELATED"/>
    <property type="match status" value="1"/>
</dbReference>
<reference evidence="6 7" key="1">
    <citation type="submission" date="2017-05" db="EMBL/GenBank/DDBJ databases">
        <authorList>
            <person name="Varghese N."/>
            <person name="Submissions S."/>
        </authorList>
    </citation>
    <scope>NUCLEOTIDE SEQUENCE [LARGE SCALE GENOMIC DNA]</scope>
    <source>
        <strain evidence="6 7">DSM 25457</strain>
    </source>
</reference>
<feature type="signal peptide" evidence="4">
    <location>
        <begin position="1"/>
        <end position="23"/>
    </location>
</feature>
<evidence type="ECO:0000259" key="5">
    <source>
        <dbReference type="Pfam" id="PF00884"/>
    </source>
</evidence>
<sequence length="498" mass="55181">MRTDFTQSLTICIALLITGVAHAAEPRPNILFCIADDWGVHAGAYGDKVVKTPTFDRLASDGVVFEHAYVSAPSCTPSRAAILTGQWHWRLGSGANLYGSLAQSIPVYTDLLEADGYFVGYTRKGWAPGQNGERPRNPAGDKFKNFATFLKQRPADQPFCFWFGSTDPHRSYRKGSGAESGVPLDKIELSPNFPDSMEVRSDVADYYFEVQRFDRETGELIEKVRALGELDNTIIVMTSDHGMPFPRAKSNIYDEGARVPLAIHWPGHYEGGHRVQDFVSTTDFAPTFLEVAGLAIPDVMTGRSLTPLLTAGEGGWIDPSRTHVLFGKERHVPSQAGADSGGYPCRAIRNDDFLLIHNFAPDRWPVGTRDYENAHIKNTWLGDTDNGPTKSEMVKNEKQDAEHQRLYDLSFGKRPEFELYDVAKDPAQHHNLAANPEYAEVLKNLSQQLEGELRATQDPRVVGGGEMFDQFPYSGGAPKFPAPETSKTKSLRKDAIAK</sequence>
<comment type="similarity">
    <text evidence="1">Belongs to the sulfatase family.</text>
</comment>
<organism evidence="6 7">
    <name type="scientific">Neorhodopirellula lusitana</name>
    <dbReference type="NCBI Taxonomy" id="445327"/>
    <lineage>
        <taxon>Bacteria</taxon>
        <taxon>Pseudomonadati</taxon>
        <taxon>Planctomycetota</taxon>
        <taxon>Planctomycetia</taxon>
        <taxon>Pirellulales</taxon>
        <taxon>Pirellulaceae</taxon>
        <taxon>Neorhodopirellula</taxon>
    </lineage>
</organism>
<dbReference type="EMBL" id="FXUG01000009">
    <property type="protein sequence ID" value="SMP65440.1"/>
    <property type="molecule type" value="Genomic_DNA"/>
</dbReference>
<dbReference type="InterPro" id="IPR017850">
    <property type="entry name" value="Alkaline_phosphatase_core_sf"/>
</dbReference>
<keyword evidence="2" id="KW-0378">Hydrolase</keyword>
<feature type="region of interest" description="Disordered" evidence="3">
    <location>
        <begin position="456"/>
        <end position="498"/>
    </location>
</feature>
<gene>
    <name evidence="6" type="ORF">SAMN06265222_10948</name>
</gene>
<dbReference type="PANTHER" id="PTHR43751">
    <property type="entry name" value="SULFATASE"/>
    <property type="match status" value="1"/>
</dbReference>
<dbReference type="Proteomes" id="UP001158067">
    <property type="component" value="Unassembled WGS sequence"/>
</dbReference>
<evidence type="ECO:0000256" key="2">
    <source>
        <dbReference type="ARBA" id="ARBA00022801"/>
    </source>
</evidence>
<dbReference type="InterPro" id="IPR052701">
    <property type="entry name" value="GAG_Ulvan_Degrading_Sulfatases"/>
</dbReference>
<proteinExistence type="inferred from homology"/>
<dbReference type="SUPFAM" id="SSF53649">
    <property type="entry name" value="Alkaline phosphatase-like"/>
    <property type="match status" value="1"/>
</dbReference>
<dbReference type="RefSeq" id="WP_283433636.1">
    <property type="nucleotide sequence ID" value="NZ_FXUG01000009.1"/>
</dbReference>
<name>A0ABY1QBA5_9BACT</name>
<evidence type="ECO:0000256" key="1">
    <source>
        <dbReference type="ARBA" id="ARBA00008779"/>
    </source>
</evidence>
<dbReference type="InterPro" id="IPR000917">
    <property type="entry name" value="Sulfatase_N"/>
</dbReference>
<evidence type="ECO:0000256" key="3">
    <source>
        <dbReference type="SAM" id="MobiDB-lite"/>
    </source>
</evidence>
<evidence type="ECO:0000313" key="6">
    <source>
        <dbReference type="EMBL" id="SMP65440.1"/>
    </source>
</evidence>
<dbReference type="PROSITE" id="PS00523">
    <property type="entry name" value="SULFATASE_1"/>
    <property type="match status" value="1"/>
</dbReference>
<comment type="caution">
    <text evidence="6">The sequence shown here is derived from an EMBL/GenBank/DDBJ whole genome shotgun (WGS) entry which is preliminary data.</text>
</comment>
<evidence type="ECO:0000313" key="7">
    <source>
        <dbReference type="Proteomes" id="UP001158067"/>
    </source>
</evidence>
<feature type="chain" id="PRO_5047232427" evidence="4">
    <location>
        <begin position="24"/>
        <end position="498"/>
    </location>
</feature>
<feature type="domain" description="Sulfatase N-terminal" evidence="5">
    <location>
        <begin position="143"/>
        <end position="293"/>
    </location>
</feature>
<dbReference type="Pfam" id="PF00884">
    <property type="entry name" value="Sulfatase"/>
    <property type="match status" value="2"/>
</dbReference>
<protein>
    <submittedName>
        <fullName evidence="6">Arylsulfatase A</fullName>
    </submittedName>
</protein>
<accession>A0ABY1QBA5</accession>
<dbReference type="Gene3D" id="3.40.720.10">
    <property type="entry name" value="Alkaline Phosphatase, subunit A"/>
    <property type="match status" value="1"/>
</dbReference>
<keyword evidence="4" id="KW-0732">Signal</keyword>
<dbReference type="CDD" id="cd16027">
    <property type="entry name" value="SGSH"/>
    <property type="match status" value="1"/>
</dbReference>